<accession>A0A6A6IRQ7</accession>
<comment type="catalytic activity">
    <reaction evidence="9">
        <text>feruloyl-polysaccharide + H2O = ferulate + polysaccharide.</text>
        <dbReference type="EC" id="3.1.1.73"/>
    </reaction>
</comment>
<dbReference type="GO" id="GO:0045493">
    <property type="term" value="P:xylan catabolic process"/>
    <property type="evidence" value="ECO:0007669"/>
    <property type="project" value="UniProtKB-KW"/>
</dbReference>
<dbReference type="AlphaFoldDB" id="A0A6A6IRQ7"/>
<keyword evidence="8" id="KW-0624">Polysaccharide degradation</keyword>
<dbReference type="EC" id="3.1.1.73" evidence="2"/>
<evidence type="ECO:0000313" key="11">
    <source>
        <dbReference type="EMBL" id="KAF2252203.1"/>
    </source>
</evidence>
<keyword evidence="4" id="KW-0858">Xylan degradation</keyword>
<dbReference type="RefSeq" id="XP_033687207.1">
    <property type="nucleotide sequence ID" value="XM_033821164.1"/>
</dbReference>
<dbReference type="GO" id="GO:0005576">
    <property type="term" value="C:extracellular region"/>
    <property type="evidence" value="ECO:0007669"/>
    <property type="project" value="UniProtKB-SubCell"/>
</dbReference>
<evidence type="ECO:0000256" key="7">
    <source>
        <dbReference type="ARBA" id="ARBA00023277"/>
    </source>
</evidence>
<dbReference type="GeneID" id="54574494"/>
<evidence type="ECO:0000256" key="6">
    <source>
        <dbReference type="ARBA" id="ARBA00022801"/>
    </source>
</evidence>
<evidence type="ECO:0000256" key="10">
    <source>
        <dbReference type="SAM" id="SignalP"/>
    </source>
</evidence>
<name>A0A6A6IRQ7_9PLEO</name>
<dbReference type="EMBL" id="ML987192">
    <property type="protein sequence ID" value="KAF2252203.1"/>
    <property type="molecule type" value="Genomic_DNA"/>
</dbReference>
<dbReference type="GO" id="GO:0030600">
    <property type="term" value="F:feruloyl esterase activity"/>
    <property type="evidence" value="ECO:0007669"/>
    <property type="project" value="UniProtKB-EC"/>
</dbReference>
<keyword evidence="12" id="KW-1185">Reference proteome</keyword>
<dbReference type="SUPFAM" id="SSF53474">
    <property type="entry name" value="alpha/beta-Hydrolases"/>
    <property type="match status" value="1"/>
</dbReference>
<dbReference type="Gene3D" id="3.40.50.1820">
    <property type="entry name" value="alpha/beta hydrolase"/>
    <property type="match status" value="1"/>
</dbReference>
<organism evidence="11 12">
    <name type="scientific">Trematosphaeria pertusa</name>
    <dbReference type="NCBI Taxonomy" id="390896"/>
    <lineage>
        <taxon>Eukaryota</taxon>
        <taxon>Fungi</taxon>
        <taxon>Dikarya</taxon>
        <taxon>Ascomycota</taxon>
        <taxon>Pezizomycotina</taxon>
        <taxon>Dothideomycetes</taxon>
        <taxon>Pleosporomycetidae</taxon>
        <taxon>Pleosporales</taxon>
        <taxon>Massarineae</taxon>
        <taxon>Trematosphaeriaceae</taxon>
        <taxon>Trematosphaeria</taxon>
    </lineage>
</organism>
<gene>
    <name evidence="11" type="ORF">BU26DRAFT_252697</name>
</gene>
<evidence type="ECO:0000313" key="12">
    <source>
        <dbReference type="Proteomes" id="UP000800094"/>
    </source>
</evidence>
<feature type="signal peptide" evidence="10">
    <location>
        <begin position="1"/>
        <end position="23"/>
    </location>
</feature>
<sequence length="348" mass="38420">MKTNRLVFAAIAACLSLVSSTFAWQRGSSGCHKPLPEVLTPGGPSKNLTLDSKSQIGTIVTRRFLTYLPENYSKKNRDVAPLILAFHGQTQPTWSMENITALSTPYFNRDAIVVYPEGLNYKSPGQQWLGDPEAPPSSVVDDRIFVEELLDYLTSTFCVDESRIYATGLSNGGGLTNLLACTPALNRRIAAFAAVAAAFYTDASLTEPLFGAGCDPHLSYGRKIPIMEMHGLNDSIIAYDGDNTPAPNTIPLPEWVAAWVEKEGCGDREPKVDILDGGNVTKSSWSCGGWKDVFVHYRIDKFGHGWPSTVWQGEPFENLRLGPTMWNATSVILEWFGRWKLEPVRELK</sequence>
<dbReference type="InterPro" id="IPR029058">
    <property type="entry name" value="AB_hydrolase_fold"/>
</dbReference>
<keyword evidence="7" id="KW-0119">Carbohydrate metabolism</keyword>
<dbReference type="PANTHER" id="PTHR38050">
    <property type="match status" value="1"/>
</dbReference>
<evidence type="ECO:0000256" key="5">
    <source>
        <dbReference type="ARBA" id="ARBA00022729"/>
    </source>
</evidence>
<feature type="chain" id="PRO_5032532138" description="feruloyl esterase" evidence="10">
    <location>
        <begin position="24"/>
        <end position="348"/>
    </location>
</feature>
<dbReference type="InterPro" id="IPR043595">
    <property type="entry name" value="FaeB/C/D"/>
</dbReference>
<proteinExistence type="predicted"/>
<dbReference type="PANTHER" id="PTHR38050:SF2">
    <property type="entry name" value="FERULOYL ESTERASE C-RELATED"/>
    <property type="match status" value="1"/>
</dbReference>
<evidence type="ECO:0000256" key="3">
    <source>
        <dbReference type="ARBA" id="ARBA00022525"/>
    </source>
</evidence>
<protein>
    <recommendedName>
        <fullName evidence="2">feruloyl esterase</fullName>
        <ecNumber evidence="2">3.1.1.73</ecNumber>
    </recommendedName>
</protein>
<keyword evidence="6" id="KW-0378">Hydrolase</keyword>
<evidence type="ECO:0000256" key="9">
    <source>
        <dbReference type="ARBA" id="ARBA00034075"/>
    </source>
</evidence>
<comment type="subcellular location">
    <subcellularLocation>
        <location evidence="1">Secreted</location>
    </subcellularLocation>
</comment>
<evidence type="ECO:0000256" key="4">
    <source>
        <dbReference type="ARBA" id="ARBA00022651"/>
    </source>
</evidence>
<keyword evidence="3" id="KW-0964">Secreted</keyword>
<evidence type="ECO:0000256" key="2">
    <source>
        <dbReference type="ARBA" id="ARBA00013091"/>
    </source>
</evidence>
<dbReference type="Proteomes" id="UP000800094">
    <property type="component" value="Unassembled WGS sequence"/>
</dbReference>
<dbReference type="OrthoDB" id="424610at2759"/>
<keyword evidence="5 10" id="KW-0732">Signal</keyword>
<evidence type="ECO:0000256" key="8">
    <source>
        <dbReference type="ARBA" id="ARBA00023326"/>
    </source>
</evidence>
<evidence type="ECO:0000256" key="1">
    <source>
        <dbReference type="ARBA" id="ARBA00004613"/>
    </source>
</evidence>
<reference evidence="11" key="1">
    <citation type="journal article" date="2020" name="Stud. Mycol.">
        <title>101 Dothideomycetes genomes: a test case for predicting lifestyles and emergence of pathogens.</title>
        <authorList>
            <person name="Haridas S."/>
            <person name="Albert R."/>
            <person name="Binder M."/>
            <person name="Bloem J."/>
            <person name="Labutti K."/>
            <person name="Salamov A."/>
            <person name="Andreopoulos B."/>
            <person name="Baker S."/>
            <person name="Barry K."/>
            <person name="Bills G."/>
            <person name="Bluhm B."/>
            <person name="Cannon C."/>
            <person name="Castanera R."/>
            <person name="Culley D."/>
            <person name="Daum C."/>
            <person name="Ezra D."/>
            <person name="Gonzalez J."/>
            <person name="Henrissat B."/>
            <person name="Kuo A."/>
            <person name="Liang C."/>
            <person name="Lipzen A."/>
            <person name="Lutzoni F."/>
            <person name="Magnuson J."/>
            <person name="Mondo S."/>
            <person name="Nolan M."/>
            <person name="Ohm R."/>
            <person name="Pangilinan J."/>
            <person name="Park H.-J."/>
            <person name="Ramirez L."/>
            <person name="Alfaro M."/>
            <person name="Sun H."/>
            <person name="Tritt A."/>
            <person name="Yoshinaga Y."/>
            <person name="Zwiers L.-H."/>
            <person name="Turgeon B."/>
            <person name="Goodwin S."/>
            <person name="Spatafora J."/>
            <person name="Crous P."/>
            <person name="Grigoriev I."/>
        </authorList>
    </citation>
    <scope>NUCLEOTIDE SEQUENCE</scope>
    <source>
        <strain evidence="11">CBS 122368</strain>
    </source>
</reference>